<name>A0A0A9F5Y8_ARUDO</name>
<dbReference type="AlphaFoldDB" id="A0A0A9F5Y8"/>
<reference evidence="1" key="1">
    <citation type="submission" date="2014-09" db="EMBL/GenBank/DDBJ databases">
        <authorList>
            <person name="Magalhaes I.L.F."/>
            <person name="Oliveira U."/>
            <person name="Santos F.R."/>
            <person name="Vidigal T.H.D.A."/>
            <person name="Brescovit A.D."/>
            <person name="Santos A.J."/>
        </authorList>
    </citation>
    <scope>NUCLEOTIDE SEQUENCE</scope>
    <source>
        <tissue evidence="1">Shoot tissue taken approximately 20 cm above the soil surface</tissue>
    </source>
</reference>
<proteinExistence type="predicted"/>
<accession>A0A0A9F5Y8</accession>
<reference evidence="1" key="2">
    <citation type="journal article" date="2015" name="Data Brief">
        <title>Shoot transcriptome of the giant reed, Arundo donax.</title>
        <authorList>
            <person name="Barrero R.A."/>
            <person name="Guerrero F.D."/>
            <person name="Moolhuijzen P."/>
            <person name="Goolsby J.A."/>
            <person name="Tidwell J."/>
            <person name="Bellgard S.E."/>
            <person name="Bellgard M.I."/>
        </authorList>
    </citation>
    <scope>NUCLEOTIDE SEQUENCE</scope>
    <source>
        <tissue evidence="1">Shoot tissue taken approximately 20 cm above the soil surface</tissue>
    </source>
</reference>
<protein>
    <submittedName>
        <fullName evidence="1">Uncharacterized protein</fullName>
    </submittedName>
</protein>
<sequence length="16" mass="1991">MVHFINKQRYKRGRGT</sequence>
<dbReference type="EMBL" id="GBRH01190124">
    <property type="protein sequence ID" value="JAE07772.1"/>
    <property type="molecule type" value="Transcribed_RNA"/>
</dbReference>
<evidence type="ECO:0000313" key="1">
    <source>
        <dbReference type="EMBL" id="JAE07772.1"/>
    </source>
</evidence>
<organism evidence="1">
    <name type="scientific">Arundo donax</name>
    <name type="common">Giant reed</name>
    <name type="synonym">Donax arundinaceus</name>
    <dbReference type="NCBI Taxonomy" id="35708"/>
    <lineage>
        <taxon>Eukaryota</taxon>
        <taxon>Viridiplantae</taxon>
        <taxon>Streptophyta</taxon>
        <taxon>Embryophyta</taxon>
        <taxon>Tracheophyta</taxon>
        <taxon>Spermatophyta</taxon>
        <taxon>Magnoliopsida</taxon>
        <taxon>Liliopsida</taxon>
        <taxon>Poales</taxon>
        <taxon>Poaceae</taxon>
        <taxon>PACMAD clade</taxon>
        <taxon>Arundinoideae</taxon>
        <taxon>Arundineae</taxon>
        <taxon>Arundo</taxon>
    </lineage>
</organism>